<accession>A0A0V1K6I8</accession>
<protein>
    <submittedName>
        <fullName evidence="1">Uncharacterized protein</fullName>
    </submittedName>
</protein>
<organism evidence="1 2">
    <name type="scientific">Trichinella pseudospiralis</name>
    <name type="common">Parasitic roundworm</name>
    <dbReference type="NCBI Taxonomy" id="6337"/>
    <lineage>
        <taxon>Eukaryota</taxon>
        <taxon>Metazoa</taxon>
        <taxon>Ecdysozoa</taxon>
        <taxon>Nematoda</taxon>
        <taxon>Enoplea</taxon>
        <taxon>Dorylaimia</taxon>
        <taxon>Trichinellida</taxon>
        <taxon>Trichinellidae</taxon>
        <taxon>Trichinella</taxon>
    </lineage>
</organism>
<evidence type="ECO:0000313" key="2">
    <source>
        <dbReference type="Proteomes" id="UP000054826"/>
    </source>
</evidence>
<reference evidence="1 2" key="1">
    <citation type="submission" date="2015-01" db="EMBL/GenBank/DDBJ databases">
        <title>Evolution of Trichinella species and genotypes.</title>
        <authorList>
            <person name="Korhonen P.K."/>
            <person name="Edoardo P."/>
            <person name="Giuseppe L.R."/>
            <person name="Gasser R.B."/>
        </authorList>
    </citation>
    <scope>NUCLEOTIDE SEQUENCE [LARGE SCALE GENOMIC DNA]</scope>
    <source>
        <strain evidence="1">ISS176</strain>
    </source>
</reference>
<dbReference type="AlphaFoldDB" id="A0A0V1K6I8"/>
<sequence>MKKYASLPLRNSIYGLKQAKQAEERALHLPPIRKANFSLPLTALCERFKMKNLSKFHWCLGIRIVQNVKNGTLSIDQGQMSDCKGVKTPLCLTRFYQKQ</sequence>
<dbReference type="EMBL" id="JYDV01000012">
    <property type="protein sequence ID" value="KRZ42844.1"/>
    <property type="molecule type" value="Genomic_DNA"/>
</dbReference>
<dbReference type="Proteomes" id="UP000054826">
    <property type="component" value="Unassembled WGS sequence"/>
</dbReference>
<comment type="caution">
    <text evidence="1">The sequence shown here is derived from an EMBL/GenBank/DDBJ whole genome shotgun (WGS) entry which is preliminary data.</text>
</comment>
<evidence type="ECO:0000313" key="1">
    <source>
        <dbReference type="EMBL" id="KRZ42844.1"/>
    </source>
</evidence>
<proteinExistence type="predicted"/>
<name>A0A0V1K6I8_TRIPS</name>
<gene>
    <name evidence="1" type="ORF">T4C_2016</name>
</gene>